<feature type="region of interest" description="Disordered" evidence="7">
    <location>
        <begin position="131"/>
        <end position="185"/>
    </location>
</feature>
<dbReference type="Gene3D" id="1.10.220.150">
    <property type="entry name" value="Arf GTPase activating protein"/>
    <property type="match status" value="1"/>
</dbReference>
<dbReference type="PRINTS" id="PR00405">
    <property type="entry name" value="REVINTRACTNG"/>
</dbReference>
<dbReference type="OrthoDB" id="983479at2759"/>
<keyword evidence="10" id="KW-1185">Reference proteome</keyword>
<feature type="compositionally biased region" description="Low complexity" evidence="7">
    <location>
        <begin position="173"/>
        <end position="185"/>
    </location>
</feature>
<evidence type="ECO:0000256" key="7">
    <source>
        <dbReference type="SAM" id="MobiDB-lite"/>
    </source>
</evidence>
<evidence type="ECO:0000256" key="1">
    <source>
        <dbReference type="ARBA" id="ARBA00022468"/>
    </source>
</evidence>
<evidence type="ECO:0000256" key="3">
    <source>
        <dbReference type="ARBA" id="ARBA00022771"/>
    </source>
</evidence>
<sequence>MSDTGPSRDELPLIFRHLKAQRKENRTCFDCGAKNPSWASATYAVYICLDCSSVHRNLGVHITFVRSTNLDSWTWTQLRLMKVGGNGAATDFFARHSGGASLLAPGTEGATKYNSSAARAYREELARRAAADANGAPTSSRVLFPGMQGLESAPKAAEKKADEEDFFDDWDTPAKPAATPKAAAAAKPALPGIGMRPAPAAAAPKPAAAAPAPAPAPAAPAAPVTSSSLRPAAARGASGSSAGSALGAVRAKPKAALGATKLGASKLGGVRRGAAAPVLDYEAAERAAAEKEAEAARLEAAARAGAEKDLAEKMARAAIAAAGAAEEKAKANVAAGAANKQASAEGGKVELQPKEVRLGGENERLGMGFGRIGVSAERVRERAEAERKAKYAAVAADTPDYARSKFAGQKSISSDQYFERGTYDAAAASEAQARLTSFAGQTSISSSQYFGRDEDEEGLHNGGPPAADGEWTGDFEQTAKEYYERFMANPDVQSGIESFRTGALKVRGHARRAERRADLEPPRSPLPVSPHRRRCFLLARRPSPRLLCSSRATRCLPLARRRRRRAARPIPRGDGSQRRLDAAYTRSRLAPCCNGHLSRSLAR</sequence>
<gene>
    <name evidence="9" type="ORF">FA09DRAFT_332845</name>
</gene>
<dbReference type="CDD" id="cd08831">
    <property type="entry name" value="ArfGap_ArfGap2_3_like"/>
    <property type="match status" value="1"/>
</dbReference>
<keyword evidence="6" id="KW-0175">Coiled coil</keyword>
<dbReference type="SMART" id="SM00105">
    <property type="entry name" value="ArfGap"/>
    <property type="match status" value="1"/>
</dbReference>
<dbReference type="EMBL" id="KZ819311">
    <property type="protein sequence ID" value="PWN94542.1"/>
    <property type="molecule type" value="Genomic_DNA"/>
</dbReference>
<dbReference type="AlphaFoldDB" id="A0A316YZG8"/>
<dbReference type="InterPro" id="IPR037278">
    <property type="entry name" value="ARFGAP/RecO"/>
</dbReference>
<evidence type="ECO:0000256" key="6">
    <source>
        <dbReference type="SAM" id="Coils"/>
    </source>
</evidence>
<protein>
    <submittedName>
        <fullName evidence="9">ArfGap-domain-containing protein</fullName>
    </submittedName>
</protein>
<evidence type="ECO:0000256" key="5">
    <source>
        <dbReference type="PROSITE-ProRule" id="PRU00288"/>
    </source>
</evidence>
<feature type="region of interest" description="Disordered" evidence="7">
    <location>
        <begin position="197"/>
        <end position="224"/>
    </location>
</feature>
<feature type="compositionally biased region" description="Low complexity" evidence="7">
    <location>
        <begin position="197"/>
        <end position="211"/>
    </location>
</feature>
<proteinExistence type="predicted"/>
<dbReference type="Proteomes" id="UP000245946">
    <property type="component" value="Unassembled WGS sequence"/>
</dbReference>
<dbReference type="GO" id="GO:0048205">
    <property type="term" value="P:COPI coating of Golgi vesicle"/>
    <property type="evidence" value="ECO:0007669"/>
    <property type="project" value="TreeGrafter"/>
</dbReference>
<dbReference type="RefSeq" id="XP_025594821.1">
    <property type="nucleotide sequence ID" value="XM_025743618.1"/>
</dbReference>
<feature type="domain" description="Arf-GAP" evidence="8">
    <location>
        <begin position="12"/>
        <end position="125"/>
    </location>
</feature>
<evidence type="ECO:0000256" key="2">
    <source>
        <dbReference type="ARBA" id="ARBA00022723"/>
    </source>
</evidence>
<dbReference type="STRING" id="58919.A0A316YZG8"/>
<dbReference type="PROSITE" id="PS50115">
    <property type="entry name" value="ARFGAP"/>
    <property type="match status" value="1"/>
</dbReference>
<evidence type="ECO:0000256" key="4">
    <source>
        <dbReference type="ARBA" id="ARBA00022833"/>
    </source>
</evidence>
<evidence type="ECO:0000313" key="9">
    <source>
        <dbReference type="EMBL" id="PWN94542.1"/>
    </source>
</evidence>
<reference evidence="9 10" key="1">
    <citation type="journal article" date="2018" name="Mol. Biol. Evol.">
        <title>Broad Genomic Sampling Reveals a Smut Pathogenic Ancestry of the Fungal Clade Ustilaginomycotina.</title>
        <authorList>
            <person name="Kijpornyongpan T."/>
            <person name="Mondo S.J."/>
            <person name="Barry K."/>
            <person name="Sandor L."/>
            <person name="Lee J."/>
            <person name="Lipzen A."/>
            <person name="Pangilinan J."/>
            <person name="LaButti K."/>
            <person name="Hainaut M."/>
            <person name="Henrissat B."/>
            <person name="Grigoriev I.V."/>
            <person name="Spatafora J.W."/>
            <person name="Aime M.C."/>
        </authorList>
    </citation>
    <scope>NUCLEOTIDE SEQUENCE [LARGE SCALE GENOMIC DNA]</scope>
    <source>
        <strain evidence="9 10">MCA 4186</strain>
    </source>
</reference>
<name>A0A316YZG8_9BASI</name>
<dbReference type="InterPro" id="IPR001164">
    <property type="entry name" value="ArfGAP_dom"/>
</dbReference>
<dbReference type="GO" id="GO:0008270">
    <property type="term" value="F:zinc ion binding"/>
    <property type="evidence" value="ECO:0007669"/>
    <property type="project" value="UniProtKB-KW"/>
</dbReference>
<dbReference type="Pfam" id="PF01412">
    <property type="entry name" value="ArfGap"/>
    <property type="match status" value="1"/>
</dbReference>
<dbReference type="GeneID" id="37271162"/>
<dbReference type="SUPFAM" id="SSF57863">
    <property type="entry name" value="ArfGap/RecO-like zinc finger"/>
    <property type="match status" value="1"/>
</dbReference>
<evidence type="ECO:0000259" key="8">
    <source>
        <dbReference type="PROSITE" id="PS50115"/>
    </source>
</evidence>
<dbReference type="InterPro" id="IPR038508">
    <property type="entry name" value="ArfGAP_dom_sf"/>
</dbReference>
<organism evidence="9 10">
    <name type="scientific">Tilletiopsis washingtonensis</name>
    <dbReference type="NCBI Taxonomy" id="58919"/>
    <lineage>
        <taxon>Eukaryota</taxon>
        <taxon>Fungi</taxon>
        <taxon>Dikarya</taxon>
        <taxon>Basidiomycota</taxon>
        <taxon>Ustilaginomycotina</taxon>
        <taxon>Exobasidiomycetes</taxon>
        <taxon>Entylomatales</taxon>
        <taxon>Entylomatales incertae sedis</taxon>
        <taxon>Tilletiopsis</taxon>
    </lineage>
</organism>
<keyword evidence="1" id="KW-0343">GTPase activation</keyword>
<dbReference type="PANTHER" id="PTHR45686">
    <property type="entry name" value="ADP-RIBOSYLATION FACTOR GTPASE ACTIVATING PROTEIN 3, ISOFORM H-RELATED"/>
    <property type="match status" value="1"/>
</dbReference>
<keyword evidence="2" id="KW-0479">Metal-binding</keyword>
<keyword evidence="3 5" id="KW-0863">Zinc-finger</keyword>
<keyword evidence="4" id="KW-0862">Zinc</keyword>
<feature type="coiled-coil region" evidence="6">
    <location>
        <begin position="279"/>
        <end position="308"/>
    </location>
</feature>
<dbReference type="GO" id="GO:0005096">
    <property type="term" value="F:GTPase activator activity"/>
    <property type="evidence" value="ECO:0007669"/>
    <property type="project" value="UniProtKB-KW"/>
</dbReference>
<dbReference type="PANTHER" id="PTHR45686:SF4">
    <property type="entry name" value="ADP-RIBOSYLATION FACTOR GTPASE ACTIVATING PROTEIN 3, ISOFORM H"/>
    <property type="match status" value="1"/>
</dbReference>
<evidence type="ECO:0000313" key="10">
    <source>
        <dbReference type="Proteomes" id="UP000245946"/>
    </source>
</evidence>
<dbReference type="GO" id="GO:0000139">
    <property type="term" value="C:Golgi membrane"/>
    <property type="evidence" value="ECO:0007669"/>
    <property type="project" value="GOC"/>
</dbReference>
<accession>A0A316YZG8</accession>